<evidence type="ECO:0000313" key="1">
    <source>
        <dbReference type="Proteomes" id="UP000887578"/>
    </source>
</evidence>
<sequence length="180" mass="20136">MSHRMRRFADKLAVIRISLDPPSPPLIFTESECPTPAAAGDIIPTFNEFSFPIENTKFLTVPKYERDECERLTSPPPRRCSQTSTLSDNSSITISLATSYQNLLSPSYLGCSNTGNNNSNINKQRDRSTSYCYSEDSVTPPSEFLFVPRPHSAQVRKKVLRTSESISSKSCDNCSQIIRC</sequence>
<dbReference type="Proteomes" id="UP000887578">
    <property type="component" value="Unplaced"/>
</dbReference>
<dbReference type="AlphaFoldDB" id="A0A914QDT5"/>
<dbReference type="WBParaSite" id="PDA_v2.g29814.t1">
    <property type="protein sequence ID" value="PDA_v2.g29814.t1"/>
    <property type="gene ID" value="PDA_v2.g29814"/>
</dbReference>
<evidence type="ECO:0000313" key="2">
    <source>
        <dbReference type="WBParaSite" id="PDA_v2.g29814.t1"/>
    </source>
</evidence>
<organism evidence="1 2">
    <name type="scientific">Panagrolaimus davidi</name>
    <dbReference type="NCBI Taxonomy" id="227884"/>
    <lineage>
        <taxon>Eukaryota</taxon>
        <taxon>Metazoa</taxon>
        <taxon>Ecdysozoa</taxon>
        <taxon>Nematoda</taxon>
        <taxon>Chromadorea</taxon>
        <taxon>Rhabditida</taxon>
        <taxon>Tylenchina</taxon>
        <taxon>Panagrolaimomorpha</taxon>
        <taxon>Panagrolaimoidea</taxon>
        <taxon>Panagrolaimidae</taxon>
        <taxon>Panagrolaimus</taxon>
    </lineage>
</organism>
<proteinExistence type="predicted"/>
<accession>A0A914QDT5</accession>
<protein>
    <submittedName>
        <fullName evidence="2">Uncharacterized protein</fullName>
    </submittedName>
</protein>
<name>A0A914QDT5_9BILA</name>
<reference evidence="2" key="1">
    <citation type="submission" date="2022-11" db="UniProtKB">
        <authorList>
            <consortium name="WormBaseParasite"/>
        </authorList>
    </citation>
    <scope>IDENTIFICATION</scope>
</reference>
<keyword evidence="1" id="KW-1185">Reference proteome</keyword>